<dbReference type="EMBL" id="VTER01000001">
    <property type="protein sequence ID" value="TYS52195.1"/>
    <property type="molecule type" value="Genomic_DNA"/>
</dbReference>
<dbReference type="AlphaFoldDB" id="A0A5D4RL50"/>
<evidence type="ECO:0000256" key="1">
    <source>
        <dbReference type="PROSITE-ProRule" id="PRU00285"/>
    </source>
</evidence>
<dbReference type="Gene3D" id="2.60.40.790">
    <property type="match status" value="1"/>
</dbReference>
<protein>
    <submittedName>
        <fullName evidence="4">Hsp20/alpha crystallin family protein</fullName>
    </submittedName>
</protein>
<dbReference type="InterPro" id="IPR002068">
    <property type="entry name" value="A-crystallin/Hsp20_dom"/>
</dbReference>
<accession>A0A5D4RL50</accession>
<proteinExistence type="inferred from homology"/>
<dbReference type="PROSITE" id="PS01031">
    <property type="entry name" value="SHSP"/>
    <property type="match status" value="1"/>
</dbReference>
<dbReference type="Pfam" id="PF00011">
    <property type="entry name" value="HSP20"/>
    <property type="match status" value="1"/>
</dbReference>
<comment type="caution">
    <text evidence="4">The sequence shown here is derived from an EMBL/GenBank/DDBJ whole genome shotgun (WGS) entry which is preliminary data.</text>
</comment>
<name>A0A5D4RL50_9BACI</name>
<dbReference type="RefSeq" id="WP_148973171.1">
    <property type="nucleotide sequence ID" value="NZ_JBNIKT010000018.1"/>
</dbReference>
<dbReference type="SUPFAM" id="SSF49764">
    <property type="entry name" value="HSP20-like chaperones"/>
    <property type="match status" value="1"/>
</dbReference>
<comment type="similarity">
    <text evidence="1 2">Belongs to the small heat shock protein (HSP20) family.</text>
</comment>
<feature type="domain" description="SHSP" evidence="3">
    <location>
        <begin position="51"/>
        <end position="159"/>
    </location>
</feature>
<evidence type="ECO:0000313" key="5">
    <source>
        <dbReference type="Proteomes" id="UP000322139"/>
    </source>
</evidence>
<gene>
    <name evidence="4" type="ORF">FZD51_01795</name>
</gene>
<evidence type="ECO:0000313" key="4">
    <source>
        <dbReference type="EMBL" id="TYS52195.1"/>
    </source>
</evidence>
<evidence type="ECO:0000256" key="2">
    <source>
        <dbReference type="RuleBase" id="RU003616"/>
    </source>
</evidence>
<reference evidence="4 5" key="1">
    <citation type="submission" date="2019-08" db="EMBL/GenBank/DDBJ databases">
        <title>Bacillus genomes from the desert of Cuatro Cienegas, Coahuila.</title>
        <authorList>
            <person name="Olmedo-Alvarez G."/>
        </authorList>
    </citation>
    <scope>NUCLEOTIDE SEQUENCE [LARGE SCALE GENOMIC DNA]</scope>
    <source>
        <strain evidence="4 5">CH446_14T</strain>
    </source>
</reference>
<organism evidence="4 5">
    <name type="scientific">Bacillus infantis</name>
    <dbReference type="NCBI Taxonomy" id="324767"/>
    <lineage>
        <taxon>Bacteria</taxon>
        <taxon>Bacillati</taxon>
        <taxon>Bacillota</taxon>
        <taxon>Bacilli</taxon>
        <taxon>Bacillales</taxon>
        <taxon>Bacillaceae</taxon>
        <taxon>Bacillus</taxon>
    </lineage>
</organism>
<evidence type="ECO:0000259" key="3">
    <source>
        <dbReference type="PROSITE" id="PS01031"/>
    </source>
</evidence>
<dbReference type="CDD" id="cd06464">
    <property type="entry name" value="ACD_sHsps-like"/>
    <property type="match status" value="1"/>
</dbReference>
<dbReference type="InterPro" id="IPR008978">
    <property type="entry name" value="HSP20-like_chaperone"/>
</dbReference>
<sequence>MDLEKMKQWMELAQKVQGGDFWNQVFEQGPGGQFGESAAFNSFAGEPGEAGYRKSAEFPLVDIYETETQIILLAGLPGIQREDVQLFLQGDRLIIRGTIYVPYSGIKNIQKERFHGNFERAVKLPAIPNDNKLSAKFINGLLEISYAKFSQPEEQIPIE</sequence>
<dbReference type="Proteomes" id="UP000322139">
    <property type="component" value="Unassembled WGS sequence"/>
</dbReference>